<comment type="caution">
    <text evidence="2">The sequence shown here is derived from an EMBL/GenBank/DDBJ whole genome shotgun (WGS) entry which is preliminary data.</text>
</comment>
<dbReference type="EMBL" id="PNBA02000004">
    <property type="protein sequence ID" value="KAG6426463.1"/>
    <property type="molecule type" value="Genomic_DNA"/>
</dbReference>
<feature type="region of interest" description="Disordered" evidence="1">
    <location>
        <begin position="469"/>
        <end position="514"/>
    </location>
</feature>
<feature type="compositionally biased region" description="Low complexity" evidence="1">
    <location>
        <begin position="71"/>
        <end position="87"/>
    </location>
</feature>
<reference evidence="2" key="1">
    <citation type="submission" date="2018-01" db="EMBL/GenBank/DDBJ databases">
        <authorList>
            <person name="Mao J.F."/>
        </authorList>
    </citation>
    <scope>NUCLEOTIDE SEQUENCE</scope>
    <source>
        <strain evidence="2">Huo1</strain>
        <tissue evidence="2">Leaf</tissue>
    </source>
</reference>
<feature type="compositionally biased region" description="Acidic residues" evidence="1">
    <location>
        <begin position="504"/>
        <end position="513"/>
    </location>
</feature>
<protein>
    <submittedName>
        <fullName evidence="2">Uncharacterized protein</fullName>
    </submittedName>
</protein>
<sequence length="1009" mass="111406">MDYQQPHGYMRHPPPPPPPPPAADPFQRPPLPPPQSNHPWPYPPTQFQYHPQTQHSPSPPPPQWPPPPPQSSDHPQYAQHPYQTHQPPHYHAHPHYPPPPPPPLPPRPPHGSQSYPQDWGSGGWSHHQNWQYPTNNNEEDWAARAKAWAAAKSASDNQHTPSHFGPGGRPEEQNHFHEKYPQQFLDGHVPVAPASNYHQFPVAMGSSNRTGVDVHAPFPARDGGTAGDSVPPFPPQEKSPISPLVHQQEVPSSYSSVAGNVEAGDRYEKLNSSSYTPVASFPPHHFHHMPPTTGRWMEEPHHVLNSQPTESVTDMSDQPLNFAPHYNRDPETHVQPNYAHSSSVSVRGGDPTVAMSSNYAWPPHTAPGAAYPPPPPAMPLGSQVDHPIAMPSAVSGHTAPVFPPGPGFQPIVPMVGSGVFGVGAGVAPHPTTFSGDAFGSADRPKKASVPNWLREEIIKNKAVITSSSSALNFPKEDSQSMDDDDNDKPSRKEDQSDNKSNDSSTEDEDEDEVEVARTAAINQEIKRVLTDVLLKVTDDLFDEIATKVLKEDGPSVEVNRDGDLSNHHFLPSAPSVSTPKASAKILIPTKAKGSDTEDGSERSTSGTAGDILGLGNYASDEEDEIQNPGKPNLKDGSMQQSKLLDANPVIENSGSQEQRNVPASAAEILPNDNMAAKEYASANSLHSCKRLSGTVESEYQHGYDTSNSNNYLTEKAVERDERPDGNFEAQRWMNNDSRTQNTRSGSDKNDELENKRSSMKKEQKNSESSKGRLDKKGDEEHRRHEERRARAARNDHHDNFKDKVKEKGKTDEKAISNEPRKRPSSSDNKEGTIEAHRDKRSSSKKDDDGKRKERTGDERKERSRHKSGTEPSRHKRRRSSSVGARDRGTKDNSLDSRANESSDESSDDSRRKSHHLRRHKSPLPTRTRKSLVHPTTQQSADQGQKITITVAIKIQIQIPCAPSTIVGLRLGTTWRSKDISSQPLIGWELITISEDVKIRPRGCYVAMAA</sequence>
<evidence type="ECO:0000313" key="3">
    <source>
        <dbReference type="Proteomes" id="UP000298416"/>
    </source>
</evidence>
<name>A0A8X9A2Y5_SALSN</name>
<feature type="compositionally biased region" description="Basic and acidic residues" evidence="1">
    <location>
        <begin position="715"/>
        <end position="725"/>
    </location>
</feature>
<feature type="compositionally biased region" description="Polar residues" evidence="1">
    <location>
        <begin position="650"/>
        <end position="661"/>
    </location>
</feature>
<feature type="compositionally biased region" description="Low complexity" evidence="1">
    <location>
        <begin position="144"/>
        <end position="155"/>
    </location>
</feature>
<reference evidence="2" key="2">
    <citation type="submission" date="2020-08" db="EMBL/GenBank/DDBJ databases">
        <title>Plant Genome Project.</title>
        <authorList>
            <person name="Zhang R.-G."/>
        </authorList>
    </citation>
    <scope>NUCLEOTIDE SEQUENCE</scope>
    <source>
        <strain evidence="2">Huo1</strain>
        <tissue evidence="2">Leaf</tissue>
    </source>
</reference>
<feature type="compositionally biased region" description="Basic and acidic residues" evidence="1">
    <location>
        <begin position="592"/>
        <end position="601"/>
    </location>
</feature>
<feature type="compositionally biased region" description="Basic and acidic residues" evidence="1">
    <location>
        <begin position="745"/>
        <end position="821"/>
    </location>
</feature>
<feature type="compositionally biased region" description="Basic residues" evidence="1">
    <location>
        <begin position="911"/>
        <end position="931"/>
    </location>
</feature>
<dbReference type="AlphaFoldDB" id="A0A8X9A2Y5"/>
<feature type="region of interest" description="Disordered" evidence="1">
    <location>
        <begin position="562"/>
        <end position="581"/>
    </location>
</feature>
<accession>A0A8X9A2Y5</accession>
<dbReference type="Proteomes" id="UP000298416">
    <property type="component" value="Unassembled WGS sequence"/>
</dbReference>
<proteinExistence type="predicted"/>
<feature type="compositionally biased region" description="Pro residues" evidence="1">
    <location>
        <begin position="95"/>
        <end position="109"/>
    </location>
</feature>
<feature type="compositionally biased region" description="Basic and acidic residues" evidence="1">
    <location>
        <begin position="827"/>
        <end position="872"/>
    </location>
</feature>
<feature type="compositionally biased region" description="Pro residues" evidence="1">
    <location>
        <begin position="57"/>
        <end position="70"/>
    </location>
</feature>
<feature type="compositionally biased region" description="Basic and acidic residues" evidence="1">
    <location>
        <begin position="487"/>
        <end position="500"/>
    </location>
</feature>
<feature type="compositionally biased region" description="Polar residues" evidence="1">
    <location>
        <begin position="703"/>
        <end position="712"/>
    </location>
</feature>
<feature type="region of interest" description="Disordered" evidence="1">
    <location>
        <begin position="1"/>
        <end position="174"/>
    </location>
</feature>
<gene>
    <name evidence="2" type="ORF">SASPL_110686</name>
</gene>
<feature type="compositionally biased region" description="Polar residues" evidence="1">
    <location>
        <begin position="126"/>
        <end position="136"/>
    </location>
</feature>
<dbReference type="InterPro" id="IPR031937">
    <property type="entry name" value="PNISR"/>
</dbReference>
<evidence type="ECO:0000256" key="1">
    <source>
        <dbReference type="SAM" id="MobiDB-lite"/>
    </source>
</evidence>
<feature type="region of interest" description="Disordered" evidence="1">
    <location>
        <begin position="699"/>
        <end position="942"/>
    </location>
</feature>
<feature type="compositionally biased region" description="Basic and acidic residues" evidence="1">
    <location>
        <begin position="884"/>
        <end position="900"/>
    </location>
</feature>
<dbReference type="Pfam" id="PF15996">
    <property type="entry name" value="PNISR"/>
    <property type="match status" value="1"/>
</dbReference>
<evidence type="ECO:0000313" key="2">
    <source>
        <dbReference type="EMBL" id="KAG6426463.1"/>
    </source>
</evidence>
<organism evidence="2">
    <name type="scientific">Salvia splendens</name>
    <name type="common">Scarlet sage</name>
    <dbReference type="NCBI Taxonomy" id="180675"/>
    <lineage>
        <taxon>Eukaryota</taxon>
        <taxon>Viridiplantae</taxon>
        <taxon>Streptophyta</taxon>
        <taxon>Embryophyta</taxon>
        <taxon>Tracheophyta</taxon>
        <taxon>Spermatophyta</taxon>
        <taxon>Magnoliopsida</taxon>
        <taxon>eudicotyledons</taxon>
        <taxon>Gunneridae</taxon>
        <taxon>Pentapetalae</taxon>
        <taxon>asterids</taxon>
        <taxon>lamiids</taxon>
        <taxon>Lamiales</taxon>
        <taxon>Lamiaceae</taxon>
        <taxon>Nepetoideae</taxon>
        <taxon>Mentheae</taxon>
        <taxon>Salviinae</taxon>
        <taxon>Salvia</taxon>
        <taxon>Salvia subgen. Calosphace</taxon>
        <taxon>core Calosphace</taxon>
    </lineage>
</organism>
<feature type="compositionally biased region" description="Polar residues" evidence="1">
    <location>
        <begin position="732"/>
        <end position="744"/>
    </location>
</feature>
<feature type="region of interest" description="Disordered" evidence="1">
    <location>
        <begin position="588"/>
        <end position="663"/>
    </location>
</feature>
<feature type="region of interest" description="Disordered" evidence="1">
    <location>
        <begin position="222"/>
        <end position="241"/>
    </location>
</feature>
<feature type="compositionally biased region" description="Pro residues" evidence="1">
    <location>
        <begin position="12"/>
        <end position="44"/>
    </location>
</feature>
<keyword evidence="3" id="KW-1185">Reference proteome</keyword>
<feature type="region of interest" description="Disordered" evidence="1">
    <location>
        <begin position="372"/>
        <end position="392"/>
    </location>
</feature>
<feature type="compositionally biased region" description="Polar residues" evidence="1">
    <location>
        <begin position="933"/>
        <end position="942"/>
    </location>
</feature>